<dbReference type="GO" id="GO:0016787">
    <property type="term" value="F:hydrolase activity"/>
    <property type="evidence" value="ECO:0007669"/>
    <property type="project" value="UniProtKB-UniRule"/>
</dbReference>
<dbReference type="Proteomes" id="UP000295097">
    <property type="component" value="Unassembled WGS sequence"/>
</dbReference>
<feature type="domain" description="PNPLA" evidence="5">
    <location>
        <begin position="30"/>
        <end position="205"/>
    </location>
</feature>
<dbReference type="PANTHER" id="PTHR14226:SF29">
    <property type="entry name" value="NEUROPATHY TARGET ESTERASE SWS"/>
    <property type="match status" value="1"/>
</dbReference>
<keyword evidence="1 4" id="KW-0378">Hydrolase</keyword>
<dbReference type="InterPro" id="IPR002641">
    <property type="entry name" value="PNPLA_dom"/>
</dbReference>
<evidence type="ECO:0000256" key="1">
    <source>
        <dbReference type="ARBA" id="ARBA00022801"/>
    </source>
</evidence>
<dbReference type="InterPro" id="IPR016035">
    <property type="entry name" value="Acyl_Trfase/lysoPLipase"/>
</dbReference>
<evidence type="ECO:0000256" key="2">
    <source>
        <dbReference type="ARBA" id="ARBA00022963"/>
    </source>
</evidence>
<name>A0A4R3NR60_9HYPH</name>
<dbReference type="EMBL" id="SMAR01000016">
    <property type="protein sequence ID" value="TCT37879.1"/>
    <property type="molecule type" value="Genomic_DNA"/>
</dbReference>
<feature type="active site" description="Nucleophile" evidence="4">
    <location>
        <position position="63"/>
    </location>
</feature>
<gene>
    <name evidence="6" type="ORF">EDC90_101665</name>
</gene>
<comment type="caution">
    <text evidence="6">The sequence shown here is derived from an EMBL/GenBank/DDBJ whole genome shotgun (WGS) entry which is preliminary data.</text>
</comment>
<dbReference type="AlphaFoldDB" id="A0A4R3NR60"/>
<feature type="short sequence motif" description="DGA/G" evidence="4">
    <location>
        <begin position="192"/>
        <end position="194"/>
    </location>
</feature>
<dbReference type="PROSITE" id="PS51635">
    <property type="entry name" value="PNPLA"/>
    <property type="match status" value="1"/>
</dbReference>
<dbReference type="InterPro" id="IPR050301">
    <property type="entry name" value="NTE"/>
</dbReference>
<feature type="short sequence motif" description="GXSXG" evidence="4">
    <location>
        <begin position="61"/>
        <end position="65"/>
    </location>
</feature>
<dbReference type="GO" id="GO:0016042">
    <property type="term" value="P:lipid catabolic process"/>
    <property type="evidence" value="ECO:0007669"/>
    <property type="project" value="UniProtKB-UniRule"/>
</dbReference>
<evidence type="ECO:0000313" key="6">
    <source>
        <dbReference type="EMBL" id="TCT37879.1"/>
    </source>
</evidence>
<evidence type="ECO:0000256" key="4">
    <source>
        <dbReference type="PROSITE-ProRule" id="PRU01161"/>
    </source>
</evidence>
<reference evidence="6 7" key="1">
    <citation type="submission" date="2019-03" db="EMBL/GenBank/DDBJ databases">
        <title>Freshwater and sediment microbial communities from various areas in North America, analyzing microbe dynamics in response to fracking.</title>
        <authorList>
            <person name="Lamendella R."/>
        </authorList>
    </citation>
    <scope>NUCLEOTIDE SEQUENCE [LARGE SCALE GENOMIC DNA]</scope>
    <source>
        <strain evidence="6 7">175.2</strain>
    </source>
</reference>
<accession>A0A4R3NR60</accession>
<feature type="short sequence motif" description="GXGXXG" evidence="4">
    <location>
        <begin position="34"/>
        <end position="39"/>
    </location>
</feature>
<evidence type="ECO:0000256" key="3">
    <source>
        <dbReference type="ARBA" id="ARBA00023098"/>
    </source>
</evidence>
<dbReference type="Pfam" id="PF01734">
    <property type="entry name" value="Patatin"/>
    <property type="match status" value="1"/>
</dbReference>
<feature type="active site" description="Proton acceptor" evidence="4">
    <location>
        <position position="192"/>
    </location>
</feature>
<dbReference type="RefSeq" id="WP_165972813.1">
    <property type="nucleotide sequence ID" value="NZ_SMAR01000016.1"/>
</dbReference>
<evidence type="ECO:0000313" key="7">
    <source>
        <dbReference type="Proteomes" id="UP000295097"/>
    </source>
</evidence>
<evidence type="ECO:0000259" key="5">
    <source>
        <dbReference type="PROSITE" id="PS51635"/>
    </source>
</evidence>
<keyword evidence="3 4" id="KW-0443">Lipid metabolism</keyword>
<proteinExistence type="predicted"/>
<organism evidence="6 7">
    <name type="scientific">Martelella mediterranea</name>
    <dbReference type="NCBI Taxonomy" id="293089"/>
    <lineage>
        <taxon>Bacteria</taxon>
        <taxon>Pseudomonadati</taxon>
        <taxon>Pseudomonadota</taxon>
        <taxon>Alphaproteobacteria</taxon>
        <taxon>Hyphomicrobiales</taxon>
        <taxon>Aurantimonadaceae</taxon>
        <taxon>Martelella</taxon>
    </lineage>
</organism>
<keyword evidence="7" id="KW-1185">Reference proteome</keyword>
<keyword evidence="2 4" id="KW-0442">Lipid degradation</keyword>
<dbReference type="Gene3D" id="3.40.1090.10">
    <property type="entry name" value="Cytosolic phospholipase A2 catalytic domain"/>
    <property type="match status" value="2"/>
</dbReference>
<dbReference type="SUPFAM" id="SSF52151">
    <property type="entry name" value="FabD/lysophospholipase-like"/>
    <property type="match status" value="1"/>
</dbReference>
<sequence length="303" mass="32225">MMETLTGPETLPEAENPAVTEPAGDIRVGLALGGGGACGIAHIPLLEAVDELGLSPAIISGTSIGAIFGAGLAAGMSPHDIREAMLTKVGSSMAFAGVVWKSMLPASFLTALSKDQGFAPFNIERIIRTILPETMPERIEQLKLPFRCVATDYYGHREVVFERGSLHAALSASSALPGLFLPVVVNDRVMLDGAIMNPVPWDILQPDCDVTVAIDVSGGPEGEMNVPPGRFDALSGAAQLMMRSNIALRARISRPDVLWLPDVNRFGLLDFGHANEILKAVETEKDAFKHAVEKAVEAFLQSC</sequence>
<dbReference type="PANTHER" id="PTHR14226">
    <property type="entry name" value="NEUROPATHY TARGET ESTERASE/SWISS CHEESE D.MELANOGASTER"/>
    <property type="match status" value="1"/>
</dbReference>
<protein>
    <submittedName>
        <fullName evidence="6">NTE family protein</fullName>
    </submittedName>
</protein>